<proteinExistence type="inferred from homology"/>
<evidence type="ECO:0000256" key="1">
    <source>
        <dbReference type="ARBA" id="ARBA00004429"/>
    </source>
</evidence>
<dbReference type="Proteomes" id="UP001157137">
    <property type="component" value="Unassembled WGS sequence"/>
</dbReference>
<keyword evidence="4" id="KW-0997">Cell inner membrane</keyword>
<keyword evidence="3" id="KW-1003">Cell membrane</keyword>
<comment type="subcellular location">
    <subcellularLocation>
        <location evidence="1">Cell inner membrane</location>
        <topology evidence="1">Multi-pass membrane protein</topology>
    </subcellularLocation>
</comment>
<dbReference type="Pfam" id="PF04143">
    <property type="entry name" value="Sulf_transp"/>
    <property type="match status" value="1"/>
</dbReference>
<feature type="transmembrane region" description="Helical" evidence="9">
    <location>
        <begin position="352"/>
        <end position="380"/>
    </location>
</feature>
<accession>A0AA37U1E8</accession>
<dbReference type="EMBL" id="BSRA01000006">
    <property type="protein sequence ID" value="GLV13623.1"/>
    <property type="molecule type" value="Genomic_DNA"/>
</dbReference>
<feature type="transmembrane region" description="Helical" evidence="9">
    <location>
        <begin position="198"/>
        <end position="222"/>
    </location>
</feature>
<feature type="transmembrane region" description="Helical" evidence="9">
    <location>
        <begin position="123"/>
        <end position="142"/>
    </location>
</feature>
<feature type="transmembrane region" description="Helical" evidence="9">
    <location>
        <begin position="392"/>
        <end position="410"/>
    </location>
</feature>
<sequence>MAKTESNILQLDAFGYAAEKEINGAPRIQVSVVLVSLLLLIAGALYLGQVVTISQAFIYLISGVLGLGLYHAHYGFTSSFRRFLVHGRGVGLRAQMVMFLITNLLFLPLLIQGHALGHTITGYVSPVGLSVLIGSFLFGIGMQLGDGCASGSLYHTGGGDFRGILAIAGFVIGSVLGTINFTWWMATPHFQPVSFLHTFGIVGGFAFNLLLMAVVFVVTWFVEKARRGQVESFTKVAGGFSFSKVWRGPWSWIAGSVLLAFGNAAILLLSGKPWGVTSAFALWGAKLAQPIGIPVTHWGYWTTPANAAALKAPLSHDVTTVMDVGIVIGSLLAAGLAGKFPRRYFHAIPLKMAIGVLIGGVCMGYGARIAFGCNIGAFFSGIASFSLHGWEWFLGALIGSAVGIVIRPYIGLSKE</sequence>
<feature type="transmembrane region" description="Helical" evidence="9">
    <location>
        <begin position="28"/>
        <end position="47"/>
    </location>
</feature>
<evidence type="ECO:0000256" key="4">
    <source>
        <dbReference type="ARBA" id="ARBA00022519"/>
    </source>
</evidence>
<evidence type="ECO:0000256" key="3">
    <source>
        <dbReference type="ARBA" id="ARBA00022475"/>
    </source>
</evidence>
<protein>
    <recommendedName>
        <fullName evidence="12">Sulphur transport domain-containing protein</fullName>
    </recommendedName>
</protein>
<evidence type="ECO:0000256" key="9">
    <source>
        <dbReference type="SAM" id="Phobius"/>
    </source>
</evidence>
<dbReference type="GO" id="GO:0005886">
    <property type="term" value="C:plasma membrane"/>
    <property type="evidence" value="ECO:0007669"/>
    <property type="project" value="UniProtKB-SubCell"/>
</dbReference>
<evidence type="ECO:0008006" key="12">
    <source>
        <dbReference type="Google" id="ProtNLM"/>
    </source>
</evidence>
<dbReference type="PANTHER" id="PTHR30574:SF1">
    <property type="entry name" value="SULPHUR TRANSPORT DOMAIN-CONTAINING PROTEIN"/>
    <property type="match status" value="1"/>
</dbReference>
<feature type="transmembrane region" description="Helical" evidence="9">
    <location>
        <begin position="53"/>
        <end position="70"/>
    </location>
</feature>
<organism evidence="10 11">
    <name type="scientific">Alicyclobacillus hesperidum</name>
    <dbReference type="NCBI Taxonomy" id="89784"/>
    <lineage>
        <taxon>Bacteria</taxon>
        <taxon>Bacillati</taxon>
        <taxon>Bacillota</taxon>
        <taxon>Bacilli</taxon>
        <taxon>Bacillales</taxon>
        <taxon>Alicyclobacillaceae</taxon>
        <taxon>Alicyclobacillus</taxon>
    </lineage>
</organism>
<dbReference type="InterPro" id="IPR007272">
    <property type="entry name" value="Sulf_transp_TsuA/YedE"/>
</dbReference>
<dbReference type="AlphaFoldDB" id="A0AA37U1E8"/>
<evidence type="ECO:0000313" key="10">
    <source>
        <dbReference type="EMBL" id="GLV13623.1"/>
    </source>
</evidence>
<reference evidence="10" key="1">
    <citation type="submission" date="2023-02" db="EMBL/GenBank/DDBJ databases">
        <title>Proposal of a novel subspecies: Alicyclobacillus hesperidum subspecies aegle.</title>
        <authorList>
            <person name="Goto K."/>
            <person name="Fujii T."/>
            <person name="Yasui K."/>
            <person name="Mochida K."/>
            <person name="Kato-Tanaka Y."/>
            <person name="Morohoshi S."/>
            <person name="An S.Y."/>
            <person name="Kasai H."/>
            <person name="Yokota A."/>
        </authorList>
    </citation>
    <scope>NUCLEOTIDE SEQUENCE</scope>
    <source>
        <strain evidence="10">DSM 12766</strain>
    </source>
</reference>
<evidence type="ECO:0000256" key="5">
    <source>
        <dbReference type="ARBA" id="ARBA00022692"/>
    </source>
</evidence>
<dbReference type="RefSeq" id="WP_284226449.1">
    <property type="nucleotide sequence ID" value="NZ_BSRA01000006.1"/>
</dbReference>
<evidence type="ECO:0000256" key="6">
    <source>
        <dbReference type="ARBA" id="ARBA00022989"/>
    </source>
</evidence>
<keyword evidence="2" id="KW-0813">Transport</keyword>
<gene>
    <name evidence="10" type="ORF">Heshes_13070</name>
</gene>
<keyword evidence="5 9" id="KW-0812">Transmembrane</keyword>
<keyword evidence="7 9" id="KW-0472">Membrane</keyword>
<evidence type="ECO:0000313" key="11">
    <source>
        <dbReference type="Proteomes" id="UP001157137"/>
    </source>
</evidence>
<evidence type="ECO:0000256" key="8">
    <source>
        <dbReference type="ARBA" id="ARBA00035655"/>
    </source>
</evidence>
<comment type="similarity">
    <text evidence="8">Belongs to the TsuA/YedE (TC 9.B.102) family.</text>
</comment>
<keyword evidence="6 9" id="KW-1133">Transmembrane helix</keyword>
<comment type="caution">
    <text evidence="10">The sequence shown here is derived from an EMBL/GenBank/DDBJ whole genome shotgun (WGS) entry which is preliminary data.</text>
</comment>
<evidence type="ECO:0000256" key="2">
    <source>
        <dbReference type="ARBA" id="ARBA00022448"/>
    </source>
</evidence>
<feature type="transmembrane region" description="Helical" evidence="9">
    <location>
        <begin position="163"/>
        <end position="186"/>
    </location>
</feature>
<evidence type="ECO:0000256" key="7">
    <source>
        <dbReference type="ARBA" id="ARBA00023136"/>
    </source>
</evidence>
<feature type="transmembrane region" description="Helical" evidence="9">
    <location>
        <begin position="320"/>
        <end position="340"/>
    </location>
</feature>
<feature type="transmembrane region" description="Helical" evidence="9">
    <location>
        <begin position="90"/>
        <end position="111"/>
    </location>
</feature>
<name>A0AA37U1E8_9BACL</name>
<feature type="transmembrane region" description="Helical" evidence="9">
    <location>
        <begin position="250"/>
        <end position="269"/>
    </location>
</feature>
<dbReference type="PANTHER" id="PTHR30574">
    <property type="entry name" value="INNER MEMBRANE PROTEIN YEDE"/>
    <property type="match status" value="1"/>
</dbReference>